<sequence length="80" mass="8689">MTTTAVSAPEPGPPDADGIAELVGQYVQLSPLGEQQLRGDCPFCRSTAFRIRPRHNTFHCYGCGIGGDARMFATKIDHRP</sequence>
<dbReference type="Pfam" id="PF01807">
    <property type="entry name" value="Zn_ribbon_DnaG"/>
    <property type="match status" value="1"/>
</dbReference>
<dbReference type="Proteomes" id="UP000715441">
    <property type="component" value="Unassembled WGS sequence"/>
</dbReference>
<gene>
    <name evidence="2" type="ORF">HFP15_41765</name>
</gene>
<dbReference type="InterPro" id="IPR036977">
    <property type="entry name" value="DNA_primase_Znf_CHC2"/>
</dbReference>
<reference evidence="2 3" key="1">
    <citation type="submission" date="2020-04" db="EMBL/GenBank/DDBJ databases">
        <title>Novel species.</title>
        <authorList>
            <person name="Teo W.F.A."/>
            <person name="Lipun K."/>
            <person name="Srisuk N."/>
            <person name="Duangmal K."/>
        </authorList>
    </citation>
    <scope>NUCLEOTIDE SEQUENCE [LARGE SCALE GENOMIC DNA]</scope>
    <source>
        <strain evidence="2 3">K13G38</strain>
    </source>
</reference>
<dbReference type="InterPro" id="IPR002694">
    <property type="entry name" value="Znf_CHC2"/>
</dbReference>
<evidence type="ECO:0000313" key="2">
    <source>
        <dbReference type="EMBL" id="NKQ59380.1"/>
    </source>
</evidence>
<evidence type="ECO:0000313" key="3">
    <source>
        <dbReference type="Proteomes" id="UP000715441"/>
    </source>
</evidence>
<dbReference type="Gene3D" id="3.90.580.10">
    <property type="entry name" value="Zinc finger, CHC2-type domain"/>
    <property type="match status" value="1"/>
</dbReference>
<name>A0ABX1JLI0_9PSEU</name>
<comment type="caution">
    <text evidence="2">The sequence shown here is derived from an EMBL/GenBank/DDBJ whole genome shotgun (WGS) entry which is preliminary data.</text>
</comment>
<accession>A0ABX1JLI0</accession>
<dbReference type="SUPFAM" id="SSF57783">
    <property type="entry name" value="Zinc beta-ribbon"/>
    <property type="match status" value="1"/>
</dbReference>
<keyword evidence="3" id="KW-1185">Reference proteome</keyword>
<organism evidence="2 3">
    <name type="scientific">Amycolatopsis acididurans</name>
    <dbReference type="NCBI Taxonomy" id="2724524"/>
    <lineage>
        <taxon>Bacteria</taxon>
        <taxon>Bacillati</taxon>
        <taxon>Actinomycetota</taxon>
        <taxon>Actinomycetes</taxon>
        <taxon>Pseudonocardiales</taxon>
        <taxon>Pseudonocardiaceae</taxon>
        <taxon>Amycolatopsis</taxon>
    </lineage>
</organism>
<protein>
    <recommendedName>
        <fullName evidence="1">Zinc finger CHC2-type domain-containing protein</fullName>
    </recommendedName>
</protein>
<evidence type="ECO:0000259" key="1">
    <source>
        <dbReference type="Pfam" id="PF01807"/>
    </source>
</evidence>
<dbReference type="EMBL" id="JAAXLS010000096">
    <property type="protein sequence ID" value="NKQ59380.1"/>
    <property type="molecule type" value="Genomic_DNA"/>
</dbReference>
<feature type="domain" description="Zinc finger CHC2-type" evidence="1">
    <location>
        <begin position="19"/>
        <end position="78"/>
    </location>
</feature>
<dbReference type="RefSeq" id="WP_168524095.1">
    <property type="nucleotide sequence ID" value="NZ_JAAXLS010000096.1"/>
</dbReference>
<proteinExistence type="predicted"/>